<dbReference type="EMBL" id="UZAM01012416">
    <property type="protein sequence ID" value="VDP21747.1"/>
    <property type="molecule type" value="Genomic_DNA"/>
</dbReference>
<evidence type="ECO:0000256" key="1">
    <source>
        <dbReference type="SAM" id="Phobius"/>
    </source>
</evidence>
<reference evidence="4" key="1">
    <citation type="submission" date="2016-06" db="UniProtKB">
        <authorList>
            <consortium name="WormBaseParasite"/>
        </authorList>
    </citation>
    <scope>IDENTIFICATION</scope>
</reference>
<evidence type="ECO:0000313" key="4">
    <source>
        <dbReference type="WBParaSite" id="SBAD_0000950701-mRNA-1"/>
    </source>
</evidence>
<organism evidence="4">
    <name type="scientific">Soboliphyme baturini</name>
    <dbReference type="NCBI Taxonomy" id="241478"/>
    <lineage>
        <taxon>Eukaryota</taxon>
        <taxon>Metazoa</taxon>
        <taxon>Ecdysozoa</taxon>
        <taxon>Nematoda</taxon>
        <taxon>Enoplea</taxon>
        <taxon>Dorylaimia</taxon>
        <taxon>Dioctophymatida</taxon>
        <taxon>Dioctophymatoidea</taxon>
        <taxon>Soboliphymatidae</taxon>
        <taxon>Soboliphyme</taxon>
    </lineage>
</organism>
<dbReference type="Proteomes" id="UP000270296">
    <property type="component" value="Unassembled WGS sequence"/>
</dbReference>
<keyword evidence="3" id="KW-1185">Reference proteome</keyword>
<evidence type="ECO:0000313" key="2">
    <source>
        <dbReference type="EMBL" id="VDP21747.1"/>
    </source>
</evidence>
<dbReference type="WBParaSite" id="SBAD_0000950701-mRNA-1">
    <property type="protein sequence ID" value="SBAD_0000950701-mRNA-1"/>
    <property type="gene ID" value="SBAD_0000950701"/>
</dbReference>
<protein>
    <submittedName>
        <fullName evidence="4">Anaphase-promoting complex subunit 5</fullName>
    </submittedName>
</protein>
<sequence>MPVLFGMLVSLLSTSLLSFCLHHGTLLFTFSVAYFAAANAYAGLLCILHRNRFDQLLAKLLHLISDMKCFISSTKHILAFIHEREGLMKEYLMLTRQPADSLPARSSYTSDEKEIDLLEFMFLDTDAVTHYLDELTKDSTSFVSLKNLSDSKTSRLSHHFGLPNSATYLKTVLGKILCHVEVAQQSLVDLANSINTDSNLIDVERFGLCYELCGSQLRFAENYLEEISSVVKQQKKEDLGLWLYLILAS</sequence>
<keyword evidence="1" id="KW-1133">Transmembrane helix</keyword>
<keyword evidence="1" id="KW-0472">Membrane</keyword>
<evidence type="ECO:0000313" key="3">
    <source>
        <dbReference type="Proteomes" id="UP000270296"/>
    </source>
</evidence>
<accession>A0A183IZY0</accession>
<keyword evidence="1" id="KW-0812">Transmembrane</keyword>
<reference evidence="2 3" key="2">
    <citation type="submission" date="2018-11" db="EMBL/GenBank/DDBJ databases">
        <authorList>
            <consortium name="Pathogen Informatics"/>
        </authorList>
    </citation>
    <scope>NUCLEOTIDE SEQUENCE [LARGE SCALE GENOMIC DNA]</scope>
</reference>
<dbReference type="AlphaFoldDB" id="A0A183IZY0"/>
<proteinExistence type="predicted"/>
<gene>
    <name evidence="2" type="ORF">SBAD_LOCUS9179</name>
</gene>
<name>A0A183IZY0_9BILA</name>
<feature type="transmembrane region" description="Helical" evidence="1">
    <location>
        <begin position="28"/>
        <end position="48"/>
    </location>
</feature>